<feature type="transmembrane region" description="Helical" evidence="2">
    <location>
        <begin position="1301"/>
        <end position="1324"/>
    </location>
</feature>
<dbReference type="OrthoDB" id="2538017at2759"/>
<keyword evidence="4" id="KW-1185">Reference proteome</keyword>
<evidence type="ECO:0000256" key="1">
    <source>
        <dbReference type="SAM" id="MobiDB-lite"/>
    </source>
</evidence>
<reference evidence="3 4" key="1">
    <citation type="submission" date="2015-04" db="EMBL/GenBank/DDBJ databases">
        <authorList>
            <consortium name="Pathogen Informatics"/>
        </authorList>
    </citation>
    <scope>NUCLEOTIDE SEQUENCE [LARGE SCALE GENOMIC DNA]</scope>
    <source>
        <strain evidence="3 4">SGS1</strain>
    </source>
</reference>
<keyword evidence="2" id="KW-1133">Transmembrane helix</keyword>
<keyword evidence="2" id="KW-0472">Membrane</keyword>
<feature type="compositionally biased region" description="Basic and acidic residues" evidence="1">
    <location>
        <begin position="1099"/>
        <end position="1116"/>
    </location>
</feature>
<evidence type="ECO:0000256" key="2">
    <source>
        <dbReference type="SAM" id="Phobius"/>
    </source>
</evidence>
<feature type="region of interest" description="Disordered" evidence="1">
    <location>
        <begin position="1097"/>
        <end position="1117"/>
    </location>
</feature>
<dbReference type="EMBL" id="LN835302">
    <property type="protein sequence ID" value="CRG99258.1"/>
    <property type="molecule type" value="Genomic_DNA"/>
</dbReference>
<sequence length="1738" mass="198977">MSLFNMNSFLNNDNKNIFNNSFNNTNIDKGSFSASNNLLKNKNMFMSNTSSNSIFGSFNQGNANKSIFGNTNIQTNLTNTDHSIFGSSKNQQSSNALVNKSIFNIGNVSTSLTGNKGLYDNINNHSNLNTKNLFGTSNVNTTTQGNLGNSLFMNTNNQNNLNMKNIFGTSSLNTQGTNLANKSIFGSLQPNNQTTTSNNIFGNLSSNQSNSRNIFGNLSSTTQNKTSIFGTLPTTNQNTSSIFGNAATTNQNKTSSIFGSLPTSNQTTTTSNIFGGLSTNQAKPTSNIFGSLPGTTTNTSTSNIFGNTATTSQNKTSSIFGSLPTSNQTTTTSNMFGGLSTNQAKPTSNIFESLPGTTTNTSTSNIFGNASTIQNKTGGIFGSLSTTTQPISNNLFSSTTPTNQGVTSNIFSSTPASQNKFNNIFGALPGTTPSTTATITSTTNNPGTNANTTSTNIFGNVTASTNQTNINDKNIFGTSSGLSLSTVNTNLNSNIGTNLGSNLNNTLSSTLNSNSNTSLNTGFNTNISTNLPSNLSGTLNTNLCNNLSSNLSGGLNTNENASKNIFLSDKNVINSSPVVQDKLLTSEQSKENGVLLQELKRDKEEVENIEILDNLDEDLKIIKSKESVFDKIYNDGISSDKGQERTFYNYINLIINDNINNIQKTTFSLLNDHDSLMWDNFKSNIFKNFVDYLVNFKQKKNQKVIKSNVLDLDQHEFQILIWLYNVNSYKIDFIPFKSFYYFLLSNTHLNYSKFFFGNSEKDILYDNFVEINDHYYMNSKNHFIKSQINSFDENVANNEKSNNILDFDSIFKQILKDILNSLLNMNLSITKENIKKKEKEEYYDGENKDKINYGNYTYENLLLNYLFGTLQHLHDKFYKIEISNYVSKDINQIEEYFFDTKSNIIFSYCYNNYYKNEMDKENSTIHFFFYLINIMFRCGNYIGLIQIIKNEEFIKHLSIDSYLYDFIILLIRILFLIYNKNNEINIFENTKIEINCSDILKKKINISNLINFFHSIIYICVNNIYAYDLLCILFSDIFYKNGNIYTNREKKIEMKSIFYYTNKKNNYDNNYEDEIAVDNSCNNGMRTYDNDDYNNDIDNEYKKGNNEHNNTPEKERKSKRKTFFFDMISNILQKPKKMKEGSFNNMEIKDELDKINKGMIQGNNNDILGITNKYSYNFEYCNIETSIWFELTLFITKNFDLYSSKFQENFDILDSNLSFYRYDDDNNTFLNDTKHRREKINSKIEKLFISISNYIITENKKYLSICSKLKVDEVINNFIIVDGKIAEKSKGNILKILKNNFLLYIKLFYYLLLVGNIYTTVVFLSCISNNLQRILLVLTIFLHKNNIFENPYLNNIKMKTLNFLKFQNENSLILDSSHDINDVPTSDKVNLVVLGMSNNDIPYEHFILRNNNINILLKITYLLNLKTYISIKLLKSIVQENQDILLNESIIGHINNNGNIFYGKLHDFLFLFKNKVKIKKDIKCFFLMYYVLNKQKFSHNKISSKKKSENDEYHYKSRNFKFVYNKNINTLSKISLDNSVISVHSSILYKISQFYAILAYFANQRKNYIISFICYYILKDEHSAINSLIRIYNDELIYYFHNNEKEYNYIRKCAFRFYHLAKNMWPSNVKLESIENKSHLVLTILFMKKKMFEEAFIIFSSNLIPENMLEKLSTADYYNIDLSSNFLMTLKELCKKNKISELVSKTTLYDIIKFLLPIKDKLDSQVVESINYLSSLSF</sequence>
<dbReference type="GO" id="GO:0005643">
    <property type="term" value="C:nuclear pore"/>
    <property type="evidence" value="ECO:0007669"/>
    <property type="project" value="UniProtKB-ARBA"/>
</dbReference>
<protein>
    <submittedName>
        <fullName evidence="3">Nucleoporin NUP100/NSP100, putative</fullName>
    </submittedName>
</protein>
<dbReference type="Pfam" id="PF13634">
    <property type="entry name" value="Nucleoporin_FG"/>
    <property type="match status" value="4"/>
</dbReference>
<keyword evidence="2" id="KW-0812">Transmembrane</keyword>
<feature type="region of interest" description="Disordered" evidence="1">
    <location>
        <begin position="307"/>
        <end position="331"/>
    </location>
</feature>
<dbReference type="Proteomes" id="UP000220158">
    <property type="component" value="Chromosome 7"/>
</dbReference>
<name>A0A1J1H2X3_PLARL</name>
<organism evidence="3 4">
    <name type="scientific">Plasmodium relictum</name>
    <dbReference type="NCBI Taxonomy" id="85471"/>
    <lineage>
        <taxon>Eukaryota</taxon>
        <taxon>Sar</taxon>
        <taxon>Alveolata</taxon>
        <taxon>Apicomplexa</taxon>
        <taxon>Aconoidasida</taxon>
        <taxon>Haemosporida</taxon>
        <taxon>Plasmodiidae</taxon>
        <taxon>Plasmodium</taxon>
        <taxon>Plasmodium (Haemamoeba)</taxon>
    </lineage>
</organism>
<dbReference type="RefSeq" id="XP_028532265.1">
    <property type="nucleotide sequence ID" value="XM_028675703.1"/>
</dbReference>
<accession>A0A1J1H2X3</accession>
<evidence type="ECO:0000313" key="4">
    <source>
        <dbReference type="Proteomes" id="UP000220158"/>
    </source>
</evidence>
<gene>
    <name evidence="3" type="primary">NUP100</name>
    <name evidence="3" type="ORF">PRELSG_0702300</name>
</gene>
<dbReference type="InterPro" id="IPR025574">
    <property type="entry name" value="Nucleoporin_FG_rpt"/>
</dbReference>
<evidence type="ECO:0000313" key="3">
    <source>
        <dbReference type="EMBL" id="CRG99258.1"/>
    </source>
</evidence>
<proteinExistence type="predicted"/>
<dbReference type="GeneID" id="39735359"/>
<dbReference type="KEGG" id="prel:PRELSG_0702300"/>
<feature type="transmembrane region" description="Helical" evidence="2">
    <location>
        <begin position="927"/>
        <end position="949"/>
    </location>
</feature>
<dbReference type="VEuPathDB" id="PlasmoDB:PRELSG_0702300"/>
<feature type="transmembrane region" description="Helical" evidence="2">
    <location>
        <begin position="961"/>
        <end position="978"/>
    </location>
</feature>
<feature type="transmembrane region" description="Helical" evidence="2">
    <location>
        <begin position="1016"/>
        <end position="1039"/>
    </location>
</feature>